<dbReference type="GO" id="GO:0020037">
    <property type="term" value="F:heme binding"/>
    <property type="evidence" value="ECO:0007669"/>
    <property type="project" value="InterPro"/>
</dbReference>
<name>A0A6J3LVK7_9PEZI</name>
<organism evidence="7">
    <name type="scientific">Dissoconium aciculare CBS 342.82</name>
    <dbReference type="NCBI Taxonomy" id="1314786"/>
    <lineage>
        <taxon>Eukaryota</taxon>
        <taxon>Fungi</taxon>
        <taxon>Dikarya</taxon>
        <taxon>Ascomycota</taxon>
        <taxon>Pezizomycotina</taxon>
        <taxon>Dothideomycetes</taxon>
        <taxon>Dothideomycetidae</taxon>
        <taxon>Mycosphaerellales</taxon>
        <taxon>Dissoconiaceae</taxon>
        <taxon>Dissoconium</taxon>
    </lineage>
</organism>
<keyword evidence="6" id="KW-1185">Reference proteome</keyword>
<reference evidence="7" key="3">
    <citation type="submission" date="2025-08" db="UniProtKB">
        <authorList>
            <consortium name="RefSeq"/>
        </authorList>
    </citation>
    <scope>IDENTIFICATION</scope>
    <source>
        <strain evidence="7">CBS 342.82</strain>
    </source>
</reference>
<dbReference type="GO" id="GO:0005506">
    <property type="term" value="F:iron ion binding"/>
    <property type="evidence" value="ECO:0007669"/>
    <property type="project" value="InterPro"/>
</dbReference>
<reference evidence="7" key="2">
    <citation type="submission" date="2020-04" db="EMBL/GenBank/DDBJ databases">
        <authorList>
            <consortium name="NCBI Genome Project"/>
        </authorList>
    </citation>
    <scope>NUCLEOTIDE SEQUENCE</scope>
    <source>
        <strain evidence="7">CBS 342.82</strain>
    </source>
</reference>
<keyword evidence="4" id="KW-0560">Oxidoreductase</keyword>
<dbReference type="GO" id="GO:0004497">
    <property type="term" value="F:monooxygenase activity"/>
    <property type="evidence" value="ECO:0007669"/>
    <property type="project" value="InterPro"/>
</dbReference>
<evidence type="ECO:0000256" key="1">
    <source>
        <dbReference type="ARBA" id="ARBA00001971"/>
    </source>
</evidence>
<dbReference type="GeneID" id="54359705"/>
<dbReference type="SUPFAM" id="SSF48264">
    <property type="entry name" value="Cytochrome P450"/>
    <property type="match status" value="1"/>
</dbReference>
<sequence length="166" mass="18329">YPGVIHLVALLVARVFIGPELCRNQEYLDVSVMFAANCLIVSRILTWCPSLLRPVVKHIIPGRIHLRRQEAQMRRLLMPFITQRGQTAAAGNEQGPDDLLQLFTDASSQAEKNDPGFLALSLINACLAAIHSTAIVATNAILDLATRPQLMDPLRRGLRNALRSGR</sequence>
<evidence type="ECO:0000256" key="2">
    <source>
        <dbReference type="ARBA" id="ARBA00010617"/>
    </source>
</evidence>
<keyword evidence="3" id="KW-0479">Metal-binding</keyword>
<evidence type="ECO:0008006" key="8">
    <source>
        <dbReference type="Google" id="ProtNLM"/>
    </source>
</evidence>
<dbReference type="Proteomes" id="UP000504637">
    <property type="component" value="Unplaced"/>
</dbReference>
<gene>
    <name evidence="7" type="ORF">K489DRAFT_326419</name>
</gene>
<evidence type="ECO:0000313" key="6">
    <source>
        <dbReference type="Proteomes" id="UP000504637"/>
    </source>
</evidence>
<keyword evidence="5" id="KW-0408">Iron</keyword>
<dbReference type="AlphaFoldDB" id="A0A6J3LVK7"/>
<protein>
    <recommendedName>
        <fullName evidence="8">Cytochrome P450</fullName>
    </recommendedName>
</protein>
<evidence type="ECO:0000256" key="5">
    <source>
        <dbReference type="ARBA" id="ARBA00023004"/>
    </source>
</evidence>
<dbReference type="PANTHER" id="PTHR46206">
    <property type="entry name" value="CYTOCHROME P450"/>
    <property type="match status" value="1"/>
</dbReference>
<evidence type="ECO:0000313" key="7">
    <source>
        <dbReference type="RefSeq" id="XP_033456355.1"/>
    </source>
</evidence>
<evidence type="ECO:0000256" key="4">
    <source>
        <dbReference type="ARBA" id="ARBA00023002"/>
    </source>
</evidence>
<proteinExistence type="inferred from homology"/>
<accession>A0A6J3LVK7</accession>
<dbReference type="OrthoDB" id="1844152at2759"/>
<dbReference type="GO" id="GO:0016705">
    <property type="term" value="F:oxidoreductase activity, acting on paired donors, with incorporation or reduction of molecular oxygen"/>
    <property type="evidence" value="ECO:0007669"/>
    <property type="project" value="InterPro"/>
</dbReference>
<feature type="non-terminal residue" evidence="7">
    <location>
        <position position="1"/>
    </location>
</feature>
<reference evidence="7" key="1">
    <citation type="submission" date="2020-01" db="EMBL/GenBank/DDBJ databases">
        <authorList>
            <consortium name="DOE Joint Genome Institute"/>
            <person name="Haridas S."/>
            <person name="Albert R."/>
            <person name="Binder M."/>
            <person name="Bloem J."/>
            <person name="Labutti K."/>
            <person name="Salamov A."/>
            <person name="Andreopoulos B."/>
            <person name="Baker S.E."/>
            <person name="Barry K."/>
            <person name="Bills G."/>
            <person name="Bluhm B.H."/>
            <person name="Cannon C."/>
            <person name="Castanera R."/>
            <person name="Culley D.E."/>
            <person name="Daum C."/>
            <person name="Ezra D."/>
            <person name="Gonzalez J.B."/>
            <person name="Henrissat B."/>
            <person name="Kuo A."/>
            <person name="Liang C."/>
            <person name="Lipzen A."/>
            <person name="Lutzoni F."/>
            <person name="Magnuson J."/>
            <person name="Mondo S."/>
            <person name="Nolan M."/>
            <person name="Ohm R."/>
            <person name="Pangilinan J."/>
            <person name="Park H.-J."/>
            <person name="Ramirez L."/>
            <person name="Alfaro M."/>
            <person name="Sun H."/>
            <person name="Tritt A."/>
            <person name="Yoshinaga Y."/>
            <person name="Zwiers L.-H."/>
            <person name="Turgeon B.G."/>
            <person name="Goodwin S.B."/>
            <person name="Spatafora J.W."/>
            <person name="Crous P.W."/>
            <person name="Grigoriev I.V."/>
        </authorList>
    </citation>
    <scope>NUCLEOTIDE SEQUENCE</scope>
    <source>
        <strain evidence="7">CBS 342.82</strain>
    </source>
</reference>
<dbReference type="RefSeq" id="XP_033456355.1">
    <property type="nucleotide sequence ID" value="XM_033601905.1"/>
</dbReference>
<dbReference type="InterPro" id="IPR036396">
    <property type="entry name" value="Cyt_P450_sf"/>
</dbReference>
<comment type="similarity">
    <text evidence="2">Belongs to the cytochrome P450 family.</text>
</comment>
<dbReference type="Gene3D" id="1.10.630.10">
    <property type="entry name" value="Cytochrome P450"/>
    <property type="match status" value="1"/>
</dbReference>
<evidence type="ECO:0000256" key="3">
    <source>
        <dbReference type="ARBA" id="ARBA00022723"/>
    </source>
</evidence>
<comment type="cofactor">
    <cofactor evidence="1">
        <name>heme</name>
        <dbReference type="ChEBI" id="CHEBI:30413"/>
    </cofactor>
</comment>